<evidence type="ECO:0000313" key="4">
    <source>
        <dbReference type="EMBL" id="RAI27118.1"/>
    </source>
</evidence>
<dbReference type="SMART" id="SM00062">
    <property type="entry name" value="PBPb"/>
    <property type="match status" value="1"/>
</dbReference>
<dbReference type="OrthoDB" id="9796586at2"/>
<feature type="region of interest" description="Disordered" evidence="2">
    <location>
        <begin position="1"/>
        <end position="24"/>
    </location>
</feature>
<proteinExistence type="predicted"/>
<dbReference type="Gene3D" id="3.40.190.10">
    <property type="entry name" value="Periplasmic binding protein-like II"/>
    <property type="match status" value="2"/>
</dbReference>
<gene>
    <name evidence="4" type="ORF">CH339_11375</name>
</gene>
<dbReference type="InterPro" id="IPR001638">
    <property type="entry name" value="Solute-binding_3/MltF_N"/>
</dbReference>
<dbReference type="PANTHER" id="PTHR35936">
    <property type="entry name" value="MEMBRANE-BOUND LYTIC MUREIN TRANSGLYCOSYLASE F"/>
    <property type="match status" value="1"/>
</dbReference>
<comment type="caution">
    <text evidence="4">The sequence shown here is derived from an EMBL/GenBank/DDBJ whole genome shotgun (WGS) entry which is preliminary data.</text>
</comment>
<evidence type="ECO:0000256" key="2">
    <source>
        <dbReference type="SAM" id="MobiDB-lite"/>
    </source>
</evidence>
<keyword evidence="5" id="KW-1185">Reference proteome</keyword>
<dbReference type="EMBL" id="NPEV01000022">
    <property type="protein sequence ID" value="RAI27118.1"/>
    <property type="molecule type" value="Genomic_DNA"/>
</dbReference>
<reference evidence="4 5" key="1">
    <citation type="submission" date="2017-07" db="EMBL/GenBank/DDBJ databases">
        <title>Draft Genome Sequences of Select Purple Nonsulfur Bacteria.</title>
        <authorList>
            <person name="Lasarre B."/>
            <person name="Mckinlay J.B."/>
        </authorList>
    </citation>
    <scope>NUCLEOTIDE SEQUENCE [LARGE SCALE GENOMIC DNA]</scope>
    <source>
        <strain evidence="4 5">DSM 11290</strain>
    </source>
</reference>
<keyword evidence="1" id="KW-0732">Signal</keyword>
<sequence length="263" mass="29092">MEPRPPFEATGPVTIPNYWDPHSRPEKPDVAIRTIRFLTSDGFPPFNFVSSDGRLSGFNVELARAICEVLEAECTIQMRPFEELETALEEDRGDAIVAGLAMTAENRKALGFSDVYLRLPARFVARRDSDLEATPEGLADKWVATVANTAHEAFLHAFFSNSRIITYPEPQVARDALKAGEVDAFFGSALSLSFWLAGDAADGCCDFLGGAYLDPTYFGSGLSIAVARDNTALRAALDYALHRVHEEGRYGELYLRYFPVSFY</sequence>
<feature type="domain" description="Solute-binding protein family 3/N-terminal" evidence="3">
    <location>
        <begin position="34"/>
        <end position="261"/>
    </location>
</feature>
<dbReference type="SUPFAM" id="SSF53850">
    <property type="entry name" value="Periplasmic binding protein-like II"/>
    <property type="match status" value="1"/>
</dbReference>
<evidence type="ECO:0000259" key="3">
    <source>
        <dbReference type="SMART" id="SM00062"/>
    </source>
</evidence>
<dbReference type="PANTHER" id="PTHR35936:SF35">
    <property type="entry name" value="L-CYSTINE-BINDING PROTEIN TCYJ"/>
    <property type="match status" value="1"/>
</dbReference>
<evidence type="ECO:0000313" key="5">
    <source>
        <dbReference type="Proteomes" id="UP000249299"/>
    </source>
</evidence>
<name>A0A327JV88_9HYPH</name>
<protein>
    <submittedName>
        <fullName evidence="4">ABC transporter substrate-binding protein</fullName>
    </submittedName>
</protein>
<evidence type="ECO:0000256" key="1">
    <source>
        <dbReference type="ARBA" id="ARBA00022729"/>
    </source>
</evidence>
<dbReference type="Pfam" id="PF00497">
    <property type="entry name" value="SBP_bac_3"/>
    <property type="match status" value="1"/>
</dbReference>
<dbReference type="AlphaFoldDB" id="A0A327JV88"/>
<accession>A0A327JV88</accession>
<organism evidence="4 5">
    <name type="scientific">Rhodobium orientis</name>
    <dbReference type="NCBI Taxonomy" id="34017"/>
    <lineage>
        <taxon>Bacteria</taxon>
        <taxon>Pseudomonadati</taxon>
        <taxon>Pseudomonadota</taxon>
        <taxon>Alphaproteobacteria</taxon>
        <taxon>Hyphomicrobiales</taxon>
        <taxon>Rhodobiaceae</taxon>
        <taxon>Rhodobium</taxon>
    </lineage>
</organism>
<dbReference type="Proteomes" id="UP000249299">
    <property type="component" value="Unassembled WGS sequence"/>
</dbReference>